<protein>
    <submittedName>
        <fullName evidence="1">Uncharacterized protein</fullName>
    </submittedName>
</protein>
<accession>A0A6P2WAC1</accession>
<evidence type="ECO:0000313" key="2">
    <source>
        <dbReference type="Proteomes" id="UP000494110"/>
    </source>
</evidence>
<sequence length="47" mass="5091">MKPGFFNGFFAGACIVFAVTDASHHHYLACTFDLLIVAVELFAGKRG</sequence>
<proteinExistence type="predicted"/>
<dbReference type="Proteomes" id="UP000494110">
    <property type="component" value="Unassembled WGS sequence"/>
</dbReference>
<evidence type="ECO:0000313" key="1">
    <source>
        <dbReference type="EMBL" id="VWC95607.1"/>
    </source>
</evidence>
<organism evidence="1 2">
    <name type="scientific">Burkholderia lata (strain ATCC 17760 / DSM 23089 / LMG 22485 / NCIMB 9086 / R18194 / 383)</name>
    <dbReference type="NCBI Taxonomy" id="482957"/>
    <lineage>
        <taxon>Bacteria</taxon>
        <taxon>Pseudomonadati</taxon>
        <taxon>Pseudomonadota</taxon>
        <taxon>Betaproteobacteria</taxon>
        <taxon>Burkholderiales</taxon>
        <taxon>Burkholderiaceae</taxon>
        <taxon>Burkholderia</taxon>
        <taxon>Burkholderia cepacia complex</taxon>
    </lineage>
</organism>
<dbReference type="EMBL" id="CABVQN010000008">
    <property type="protein sequence ID" value="VWC95607.1"/>
    <property type="molecule type" value="Genomic_DNA"/>
</dbReference>
<name>A0A6P2WAC1_BURL3</name>
<dbReference type="AlphaFoldDB" id="A0A6P2WAC1"/>
<reference evidence="1 2" key="1">
    <citation type="submission" date="2019-09" db="EMBL/GenBank/DDBJ databases">
        <authorList>
            <person name="Depoorter E."/>
        </authorList>
    </citation>
    <scope>NUCLEOTIDE SEQUENCE [LARGE SCALE GENOMIC DNA]</scope>
    <source>
        <strain evidence="1">R-39750</strain>
    </source>
</reference>
<dbReference type="RefSeq" id="WP_175012178.1">
    <property type="nucleotide sequence ID" value="NZ_CABVQN010000008.1"/>
</dbReference>
<gene>
    <name evidence="1" type="ORF">BLA39750_02200</name>
</gene>